<protein>
    <recommendedName>
        <fullName evidence="4 12">Trigger factor</fullName>
        <shortName evidence="12">TF</shortName>
        <ecNumber evidence="3 12">5.2.1.8</ecNumber>
    </recommendedName>
    <alternativeName>
        <fullName evidence="11 12">PPIase</fullName>
    </alternativeName>
</protein>
<name>A0A5B8XCB2_9RICK</name>
<dbReference type="HAMAP" id="MF_00303">
    <property type="entry name" value="Trigger_factor_Tig"/>
    <property type="match status" value="1"/>
</dbReference>
<dbReference type="SUPFAM" id="SSF109998">
    <property type="entry name" value="Triger factor/SurA peptide-binding domain-like"/>
    <property type="match status" value="1"/>
</dbReference>
<keyword evidence="6 12" id="KW-0697">Rotamase</keyword>
<comment type="function">
    <text evidence="10 12">Involved in protein export. Acts as a chaperone by maintaining the newly synthesized protein in an open conformation. Functions as a peptidyl-prolyl cis-trans isomerase.</text>
</comment>
<dbReference type="InterPro" id="IPR001179">
    <property type="entry name" value="PPIase_FKBP_dom"/>
</dbReference>
<evidence type="ECO:0000256" key="3">
    <source>
        <dbReference type="ARBA" id="ARBA00013194"/>
    </source>
</evidence>
<dbReference type="Gene3D" id="3.10.50.40">
    <property type="match status" value="1"/>
</dbReference>
<evidence type="ECO:0000256" key="1">
    <source>
        <dbReference type="ARBA" id="ARBA00000971"/>
    </source>
</evidence>
<evidence type="ECO:0000256" key="10">
    <source>
        <dbReference type="ARBA" id="ARBA00024849"/>
    </source>
</evidence>
<dbReference type="Pfam" id="PF05698">
    <property type="entry name" value="Trigger_C"/>
    <property type="match status" value="1"/>
</dbReference>
<evidence type="ECO:0000256" key="11">
    <source>
        <dbReference type="ARBA" id="ARBA00029986"/>
    </source>
</evidence>
<dbReference type="RefSeq" id="WP_146820279.1">
    <property type="nucleotide sequence ID" value="NZ_CP029077.1"/>
</dbReference>
<reference evidence="16 17" key="1">
    <citation type="journal article" date="2019" name="ISME J.">
        <title>Deianiraea, an extracellular bacterium associated with the ciliate Paramecium, suggests an alternative scenario for the evolution of Rickettsiales.</title>
        <authorList>
            <person name="Castelli M."/>
            <person name="Sabaneyeva E."/>
            <person name="Lanzoni O."/>
            <person name="Lebedeva N."/>
            <person name="Floriano A.M."/>
            <person name="Gaiarsa S."/>
            <person name="Benken K."/>
            <person name="Modeo L."/>
            <person name="Bandi C."/>
            <person name="Potekhin A."/>
            <person name="Sassera D."/>
            <person name="Petroni G."/>
        </authorList>
    </citation>
    <scope>NUCLEOTIDE SEQUENCE [LARGE SCALE GENOMIC DNA]</scope>
    <source>
        <strain evidence="16">CyL4-1</strain>
    </source>
</reference>
<keyword evidence="17" id="KW-1185">Reference proteome</keyword>
<dbReference type="Gene3D" id="1.10.3120.10">
    <property type="entry name" value="Trigger factor, C-terminal domain"/>
    <property type="match status" value="1"/>
</dbReference>
<dbReference type="GO" id="GO:0015031">
    <property type="term" value="P:protein transport"/>
    <property type="evidence" value="ECO:0007669"/>
    <property type="project" value="UniProtKB-UniRule"/>
</dbReference>
<dbReference type="GO" id="GO:0006457">
    <property type="term" value="P:protein folding"/>
    <property type="evidence" value="ECO:0007669"/>
    <property type="project" value="UniProtKB-UniRule"/>
</dbReference>
<evidence type="ECO:0000256" key="12">
    <source>
        <dbReference type="HAMAP-Rule" id="MF_00303"/>
    </source>
</evidence>
<keyword evidence="9 12" id="KW-0131">Cell cycle</keyword>
<keyword evidence="12" id="KW-0963">Cytoplasm</keyword>
<evidence type="ECO:0000256" key="2">
    <source>
        <dbReference type="ARBA" id="ARBA00005464"/>
    </source>
</evidence>
<dbReference type="InterPro" id="IPR005215">
    <property type="entry name" value="Trig_fac"/>
</dbReference>
<feature type="domain" description="PPIase FKBP-type" evidence="15">
    <location>
        <begin position="166"/>
        <end position="254"/>
    </location>
</feature>
<comment type="subcellular location">
    <subcellularLocation>
        <location evidence="12">Cytoplasm</location>
    </subcellularLocation>
    <text evidence="12">About half TF is bound to the ribosome near the polypeptide exit tunnel while the other half is free in the cytoplasm.</text>
</comment>
<dbReference type="InterPro" id="IPR008880">
    <property type="entry name" value="Trigger_fac_C"/>
</dbReference>
<dbReference type="SUPFAM" id="SSF54534">
    <property type="entry name" value="FKBP-like"/>
    <property type="match status" value="1"/>
</dbReference>
<accession>A0A5B8XCB2</accession>
<dbReference type="PROSITE" id="PS50059">
    <property type="entry name" value="FKBP_PPIASE"/>
    <property type="match status" value="1"/>
</dbReference>
<comment type="catalytic activity">
    <reaction evidence="1 12 13">
        <text>[protein]-peptidylproline (omega=180) = [protein]-peptidylproline (omega=0)</text>
        <dbReference type="Rhea" id="RHEA:16237"/>
        <dbReference type="Rhea" id="RHEA-COMP:10747"/>
        <dbReference type="Rhea" id="RHEA-COMP:10748"/>
        <dbReference type="ChEBI" id="CHEBI:83833"/>
        <dbReference type="ChEBI" id="CHEBI:83834"/>
        <dbReference type="EC" id="5.2.1.8"/>
    </reaction>
</comment>
<evidence type="ECO:0000313" key="17">
    <source>
        <dbReference type="Proteomes" id="UP000321934"/>
    </source>
</evidence>
<dbReference type="Pfam" id="PF05697">
    <property type="entry name" value="Trigger_N"/>
    <property type="match status" value="1"/>
</dbReference>
<dbReference type="GO" id="GO:0005737">
    <property type="term" value="C:cytoplasm"/>
    <property type="evidence" value="ECO:0007669"/>
    <property type="project" value="UniProtKB-SubCell"/>
</dbReference>
<dbReference type="InterPro" id="IPR027304">
    <property type="entry name" value="Trigger_fact/SurA_dom_sf"/>
</dbReference>
<evidence type="ECO:0000313" key="16">
    <source>
        <dbReference type="EMBL" id="QED22972.1"/>
    </source>
</evidence>
<dbReference type="Pfam" id="PF00254">
    <property type="entry name" value="FKBP_C"/>
    <property type="match status" value="1"/>
</dbReference>
<dbReference type="PIRSF" id="PIRSF003095">
    <property type="entry name" value="Trigger_factor"/>
    <property type="match status" value="1"/>
</dbReference>
<evidence type="ECO:0000256" key="9">
    <source>
        <dbReference type="ARBA" id="ARBA00023306"/>
    </source>
</evidence>
<dbReference type="InterPro" id="IPR037041">
    <property type="entry name" value="Trigger_fac_C_sf"/>
</dbReference>
<dbReference type="FunFam" id="3.10.50.40:FF:000001">
    <property type="entry name" value="Trigger factor"/>
    <property type="match status" value="1"/>
</dbReference>
<dbReference type="GO" id="GO:0003755">
    <property type="term" value="F:peptidyl-prolyl cis-trans isomerase activity"/>
    <property type="evidence" value="ECO:0007669"/>
    <property type="project" value="UniProtKB-UniRule"/>
</dbReference>
<evidence type="ECO:0000256" key="13">
    <source>
        <dbReference type="PROSITE-ProRule" id="PRU00277"/>
    </source>
</evidence>
<dbReference type="GO" id="GO:0051301">
    <property type="term" value="P:cell division"/>
    <property type="evidence" value="ECO:0007669"/>
    <property type="project" value="UniProtKB-KW"/>
</dbReference>
<evidence type="ECO:0000256" key="6">
    <source>
        <dbReference type="ARBA" id="ARBA00023110"/>
    </source>
</evidence>
<evidence type="ECO:0000256" key="5">
    <source>
        <dbReference type="ARBA" id="ARBA00022618"/>
    </source>
</evidence>
<dbReference type="InterPro" id="IPR046357">
    <property type="entry name" value="PPIase_dom_sf"/>
</dbReference>
<evidence type="ECO:0000256" key="14">
    <source>
        <dbReference type="RuleBase" id="RU003914"/>
    </source>
</evidence>
<sequence length="449" mass="51662">MKIKLVKNTDCLRIYEINCDNSIVGTEYASVLEDASKRVNIEGFRKGAVPLDVIETRMGEKIIEIVSDNLERKIVQKIIEDEGGISKIAHIGKSKPLAKYTKDSIKMSIEIEINPEVPAIKYEKIKLDLPKLELSDADLDKEVEKVLSNFATPKRIDDPNIAIQNRHIAVINFVGRIDDKIVESACANNFSIEIGSRNLIPGFEDQMVGMKSGESKTIKVTFPKDYHAKDMAGKDAEFDINVLSINEKILPDLNEEFLGQFGLKSVEEFRSRISQDIDKMYENQIKRYAKVKVEEHLRDKYSDFPIPKVFLESEISRLKPILEKNNQELPEKTRKSAKDIEKECEKKAIENICMSFIYRSIITSEKIEISKEDVEAAIMNDAMMYGKDYEKIIKMYSENPNMRNFVESRLQEDRAFDYMFGKISITRKPLNLEKMKIEIDKLFSSLKKE</sequence>
<gene>
    <name evidence="12" type="primary">tig</name>
    <name evidence="16" type="ORF">Deia_00163</name>
</gene>
<dbReference type="Gene3D" id="3.30.70.1050">
    <property type="entry name" value="Trigger factor ribosome-binding domain"/>
    <property type="match status" value="1"/>
</dbReference>
<dbReference type="InterPro" id="IPR036611">
    <property type="entry name" value="Trigger_fac_ribosome-bd_sf"/>
</dbReference>
<keyword evidence="5 12" id="KW-0132">Cell division</keyword>
<keyword evidence="7 12" id="KW-0143">Chaperone</keyword>
<evidence type="ECO:0000256" key="4">
    <source>
        <dbReference type="ARBA" id="ARBA00016902"/>
    </source>
</evidence>
<evidence type="ECO:0000256" key="8">
    <source>
        <dbReference type="ARBA" id="ARBA00023235"/>
    </source>
</evidence>
<comment type="domain">
    <text evidence="12">Consists of 3 domains; the N-terminus binds the ribosome, the middle domain has PPIase activity, while the C-terminus has intrinsic chaperone activity on its own.</text>
</comment>
<dbReference type="EC" id="5.2.1.8" evidence="3 12"/>
<evidence type="ECO:0000256" key="7">
    <source>
        <dbReference type="ARBA" id="ARBA00023186"/>
    </source>
</evidence>
<dbReference type="InterPro" id="IPR008881">
    <property type="entry name" value="Trigger_fac_ribosome-bd_bac"/>
</dbReference>
<comment type="similarity">
    <text evidence="2 12 14">Belongs to the FKBP-type PPIase family. Tig subfamily.</text>
</comment>
<dbReference type="EMBL" id="CP029077">
    <property type="protein sequence ID" value="QED22972.1"/>
    <property type="molecule type" value="Genomic_DNA"/>
</dbReference>
<dbReference type="OrthoDB" id="9767721at2"/>
<dbReference type="SUPFAM" id="SSF102735">
    <property type="entry name" value="Trigger factor ribosome-binding domain"/>
    <property type="match status" value="1"/>
</dbReference>
<dbReference type="NCBIfam" id="TIGR00115">
    <property type="entry name" value="tig"/>
    <property type="match status" value="1"/>
</dbReference>
<organism evidence="16 17">
    <name type="scientific">Candidatus Deianiraea vastatrix</name>
    <dbReference type="NCBI Taxonomy" id="2163644"/>
    <lineage>
        <taxon>Bacteria</taxon>
        <taxon>Pseudomonadati</taxon>
        <taxon>Pseudomonadota</taxon>
        <taxon>Alphaproteobacteria</taxon>
        <taxon>Rickettsiales</taxon>
        <taxon>Candidatus Deianiraeaceae</taxon>
        <taxon>Candidatus Deianiraea</taxon>
    </lineage>
</organism>
<keyword evidence="8 12" id="KW-0413">Isomerase</keyword>
<dbReference type="Proteomes" id="UP000321934">
    <property type="component" value="Chromosome"/>
</dbReference>
<dbReference type="AlphaFoldDB" id="A0A5B8XCB2"/>
<evidence type="ECO:0000259" key="15">
    <source>
        <dbReference type="PROSITE" id="PS50059"/>
    </source>
</evidence>
<proteinExistence type="inferred from homology"/>